<evidence type="ECO:0000313" key="8">
    <source>
        <dbReference type="Proteomes" id="UP001163046"/>
    </source>
</evidence>
<evidence type="ECO:0000256" key="1">
    <source>
        <dbReference type="ARBA" id="ARBA00004141"/>
    </source>
</evidence>
<dbReference type="PANTHER" id="PTHR23506:SF26">
    <property type="entry name" value="MFS-TYPE TRANSPORTER SLC18B1"/>
    <property type="match status" value="1"/>
</dbReference>
<dbReference type="InterPro" id="IPR050930">
    <property type="entry name" value="MFS_Vesicular_Transporter"/>
</dbReference>
<feature type="transmembrane region" description="Helical" evidence="6">
    <location>
        <begin position="58"/>
        <end position="82"/>
    </location>
</feature>
<feature type="transmembrane region" description="Helical" evidence="6">
    <location>
        <begin position="130"/>
        <end position="151"/>
    </location>
</feature>
<name>A0A9X0D779_9CNID</name>
<evidence type="ECO:0000256" key="5">
    <source>
        <dbReference type="ARBA" id="ARBA00023136"/>
    </source>
</evidence>
<feature type="transmembrane region" description="Helical" evidence="6">
    <location>
        <begin position="157"/>
        <end position="184"/>
    </location>
</feature>
<dbReference type="Gene3D" id="1.20.1250.20">
    <property type="entry name" value="MFS general substrate transporter like domains"/>
    <property type="match status" value="1"/>
</dbReference>
<evidence type="ECO:0000256" key="4">
    <source>
        <dbReference type="ARBA" id="ARBA00022989"/>
    </source>
</evidence>
<comment type="subcellular location">
    <subcellularLocation>
        <location evidence="1">Membrane</location>
        <topology evidence="1">Multi-pass membrane protein</topology>
    </subcellularLocation>
</comment>
<feature type="transmembrane region" description="Helical" evidence="6">
    <location>
        <begin position="265"/>
        <end position="285"/>
    </location>
</feature>
<dbReference type="InterPro" id="IPR011701">
    <property type="entry name" value="MFS"/>
</dbReference>
<evidence type="ECO:0008006" key="9">
    <source>
        <dbReference type="Google" id="ProtNLM"/>
    </source>
</evidence>
<evidence type="ECO:0000256" key="2">
    <source>
        <dbReference type="ARBA" id="ARBA00022448"/>
    </source>
</evidence>
<dbReference type="OrthoDB" id="5985622at2759"/>
<dbReference type="SUPFAM" id="SSF103473">
    <property type="entry name" value="MFS general substrate transporter"/>
    <property type="match status" value="1"/>
</dbReference>
<dbReference type="PANTHER" id="PTHR23506">
    <property type="entry name" value="GH10249P"/>
    <property type="match status" value="1"/>
</dbReference>
<sequence>MERVDQIHARSDSIEPESFDDQLHMKKAANNLSDSHELSPSSVGKATPQRLLRSPRKVVILASLCLITALSFETLTIIAPFVPREAEAKGVSTTVVGLIFGIDPFVIFLCTPLCGCMVSSIAKYGPNTVLFVGMLFDGASLILFGFCGRISGATAFVVLSFLLRSISAFGGAASETSVLSVVIAEFPDNLGMASGLIETFAGVGMSLGPVLGGVLYTAGGFQLPLFVIGCSMILPIPVLFRVLSNEGKNPGQKEASFSVAKALKIPAVFIVASCFVTAGIMYTFLEPILGPYLEKVSTFLLIRTAEDHNQECPSPTLGLGFVRRLFLERNFVGNV</sequence>
<reference evidence="7" key="1">
    <citation type="submission" date="2023-01" db="EMBL/GenBank/DDBJ databases">
        <title>Genome assembly of the deep-sea coral Lophelia pertusa.</title>
        <authorList>
            <person name="Herrera S."/>
            <person name="Cordes E."/>
        </authorList>
    </citation>
    <scope>NUCLEOTIDE SEQUENCE</scope>
    <source>
        <strain evidence="7">USNM1676648</strain>
        <tissue evidence="7">Polyp</tissue>
    </source>
</reference>
<dbReference type="GO" id="GO:0022857">
    <property type="term" value="F:transmembrane transporter activity"/>
    <property type="evidence" value="ECO:0007669"/>
    <property type="project" value="InterPro"/>
</dbReference>
<organism evidence="7 8">
    <name type="scientific">Desmophyllum pertusum</name>
    <dbReference type="NCBI Taxonomy" id="174260"/>
    <lineage>
        <taxon>Eukaryota</taxon>
        <taxon>Metazoa</taxon>
        <taxon>Cnidaria</taxon>
        <taxon>Anthozoa</taxon>
        <taxon>Hexacorallia</taxon>
        <taxon>Scleractinia</taxon>
        <taxon>Caryophylliina</taxon>
        <taxon>Caryophylliidae</taxon>
        <taxon>Desmophyllum</taxon>
    </lineage>
</organism>
<evidence type="ECO:0000313" key="7">
    <source>
        <dbReference type="EMBL" id="KAJ7389111.1"/>
    </source>
</evidence>
<proteinExistence type="predicted"/>
<keyword evidence="5 6" id="KW-0472">Membrane</keyword>
<protein>
    <recommendedName>
        <fullName evidence="9">Major facilitator superfamily (MFS) profile domain-containing protein</fullName>
    </recommendedName>
</protein>
<keyword evidence="8" id="KW-1185">Reference proteome</keyword>
<keyword evidence="4 6" id="KW-1133">Transmembrane helix</keyword>
<keyword evidence="2" id="KW-0813">Transport</keyword>
<keyword evidence="3 6" id="KW-0812">Transmembrane</keyword>
<evidence type="ECO:0000256" key="3">
    <source>
        <dbReference type="ARBA" id="ARBA00022692"/>
    </source>
</evidence>
<feature type="transmembrane region" description="Helical" evidence="6">
    <location>
        <begin position="196"/>
        <end position="217"/>
    </location>
</feature>
<evidence type="ECO:0000256" key="6">
    <source>
        <dbReference type="SAM" id="Phobius"/>
    </source>
</evidence>
<dbReference type="Proteomes" id="UP001163046">
    <property type="component" value="Unassembled WGS sequence"/>
</dbReference>
<dbReference type="AlphaFoldDB" id="A0A9X0D779"/>
<feature type="transmembrane region" description="Helical" evidence="6">
    <location>
        <begin position="223"/>
        <end position="244"/>
    </location>
</feature>
<feature type="transmembrane region" description="Helical" evidence="6">
    <location>
        <begin position="94"/>
        <end position="118"/>
    </location>
</feature>
<dbReference type="EMBL" id="MU825440">
    <property type="protein sequence ID" value="KAJ7389111.1"/>
    <property type="molecule type" value="Genomic_DNA"/>
</dbReference>
<dbReference type="Pfam" id="PF07690">
    <property type="entry name" value="MFS_1"/>
    <property type="match status" value="1"/>
</dbReference>
<comment type="caution">
    <text evidence="7">The sequence shown here is derived from an EMBL/GenBank/DDBJ whole genome shotgun (WGS) entry which is preliminary data.</text>
</comment>
<gene>
    <name evidence="7" type="ORF">OS493_033433</name>
</gene>
<accession>A0A9X0D779</accession>
<dbReference type="GO" id="GO:0016020">
    <property type="term" value="C:membrane"/>
    <property type="evidence" value="ECO:0007669"/>
    <property type="project" value="UniProtKB-SubCell"/>
</dbReference>
<dbReference type="InterPro" id="IPR036259">
    <property type="entry name" value="MFS_trans_sf"/>
</dbReference>